<evidence type="ECO:0000313" key="4">
    <source>
        <dbReference type="Proteomes" id="UP000192374"/>
    </source>
</evidence>
<proteinExistence type="predicted"/>
<gene>
    <name evidence="3" type="ORF">BST37_12860</name>
</gene>
<evidence type="ECO:0000313" key="3">
    <source>
        <dbReference type="EMBL" id="ORB13703.1"/>
    </source>
</evidence>
<keyword evidence="4" id="KW-1185">Reference proteome</keyword>
<feature type="transmembrane region" description="Helical" evidence="2">
    <location>
        <begin position="20"/>
        <end position="40"/>
    </location>
</feature>
<protein>
    <recommendedName>
        <fullName evidence="5">UsfY protein</fullName>
    </recommendedName>
</protein>
<reference evidence="3 4" key="1">
    <citation type="submission" date="2017-02" db="EMBL/GenBank/DDBJ databases">
        <title>The new phylogeny of genus Mycobacterium.</title>
        <authorList>
            <person name="Tortoli E."/>
            <person name="Trovato A."/>
            <person name="Cirillo D.M."/>
        </authorList>
    </citation>
    <scope>NUCLEOTIDE SEQUENCE [LARGE SCALE GENOMIC DNA]</scope>
    <source>
        <strain evidence="3 4">DSM 45145</strain>
    </source>
</reference>
<accession>A0ABX3T4M4</accession>
<keyword evidence="2" id="KW-0472">Membrane</keyword>
<name>A0ABX3T4M4_9MYCO</name>
<organism evidence="3 4">
    <name type="scientific">Mycobacterium noviomagense</name>
    <dbReference type="NCBI Taxonomy" id="459858"/>
    <lineage>
        <taxon>Bacteria</taxon>
        <taxon>Bacillati</taxon>
        <taxon>Actinomycetota</taxon>
        <taxon>Actinomycetes</taxon>
        <taxon>Mycobacteriales</taxon>
        <taxon>Mycobacteriaceae</taxon>
        <taxon>Mycobacterium</taxon>
    </lineage>
</organism>
<feature type="region of interest" description="Disordered" evidence="1">
    <location>
        <begin position="74"/>
        <end position="99"/>
    </location>
</feature>
<evidence type="ECO:0000256" key="1">
    <source>
        <dbReference type="SAM" id="MobiDB-lite"/>
    </source>
</evidence>
<dbReference type="EMBL" id="MVIC01000022">
    <property type="protein sequence ID" value="ORB13703.1"/>
    <property type="molecule type" value="Genomic_DNA"/>
</dbReference>
<keyword evidence="2" id="KW-0812">Transmembrane</keyword>
<sequence>MSTMTDQLMRVWRSALRWPYTKQGMIVLGCVVLGIGVLGVYEFVNAGGAIFIVCSVILFVLVIREWVRLYRHRNEPDWPRPPAWVSRNEPQPGSVDKLS</sequence>
<feature type="transmembrane region" description="Helical" evidence="2">
    <location>
        <begin position="46"/>
        <end position="63"/>
    </location>
</feature>
<keyword evidence="2" id="KW-1133">Transmembrane helix</keyword>
<evidence type="ECO:0000256" key="2">
    <source>
        <dbReference type="SAM" id="Phobius"/>
    </source>
</evidence>
<comment type="caution">
    <text evidence="3">The sequence shown here is derived from an EMBL/GenBank/DDBJ whole genome shotgun (WGS) entry which is preliminary data.</text>
</comment>
<dbReference type="Proteomes" id="UP000192374">
    <property type="component" value="Unassembled WGS sequence"/>
</dbReference>
<evidence type="ECO:0008006" key="5">
    <source>
        <dbReference type="Google" id="ProtNLM"/>
    </source>
</evidence>